<evidence type="ECO:0000256" key="1">
    <source>
        <dbReference type="SAM" id="MobiDB-lite"/>
    </source>
</evidence>
<gene>
    <name evidence="2" type="ORF">V6N11_078889</name>
</gene>
<organism evidence="2 3">
    <name type="scientific">Hibiscus sabdariffa</name>
    <name type="common">roselle</name>
    <dbReference type="NCBI Taxonomy" id="183260"/>
    <lineage>
        <taxon>Eukaryota</taxon>
        <taxon>Viridiplantae</taxon>
        <taxon>Streptophyta</taxon>
        <taxon>Embryophyta</taxon>
        <taxon>Tracheophyta</taxon>
        <taxon>Spermatophyta</taxon>
        <taxon>Magnoliopsida</taxon>
        <taxon>eudicotyledons</taxon>
        <taxon>Gunneridae</taxon>
        <taxon>Pentapetalae</taxon>
        <taxon>rosids</taxon>
        <taxon>malvids</taxon>
        <taxon>Malvales</taxon>
        <taxon>Malvaceae</taxon>
        <taxon>Malvoideae</taxon>
        <taxon>Hibiscus</taxon>
    </lineage>
</organism>
<proteinExistence type="predicted"/>
<dbReference type="PANTHER" id="PTHR35021">
    <property type="match status" value="1"/>
</dbReference>
<feature type="compositionally biased region" description="Low complexity" evidence="1">
    <location>
        <begin position="181"/>
        <end position="194"/>
    </location>
</feature>
<protein>
    <submittedName>
        <fullName evidence="2">Uncharacterized protein</fullName>
    </submittedName>
</protein>
<evidence type="ECO:0000313" key="2">
    <source>
        <dbReference type="EMBL" id="KAK9016388.1"/>
    </source>
</evidence>
<keyword evidence="3" id="KW-1185">Reference proteome</keyword>
<comment type="caution">
    <text evidence="2">The sequence shown here is derived from an EMBL/GenBank/DDBJ whole genome shotgun (WGS) entry which is preliminary data.</text>
</comment>
<dbReference type="PANTHER" id="PTHR35021:SF8">
    <property type="entry name" value="FIBER PROTEIN FB17"/>
    <property type="match status" value="1"/>
</dbReference>
<reference evidence="2 3" key="1">
    <citation type="journal article" date="2024" name="G3 (Bethesda)">
        <title>Genome assembly of Hibiscus sabdariffa L. provides insights into metabolisms of medicinal natural products.</title>
        <authorList>
            <person name="Kim T."/>
        </authorList>
    </citation>
    <scope>NUCLEOTIDE SEQUENCE [LARGE SCALE GENOMIC DNA]</scope>
    <source>
        <strain evidence="2">TK-2024</strain>
        <tissue evidence="2">Old leaves</tissue>
    </source>
</reference>
<dbReference type="EMBL" id="JBBPBN010000020">
    <property type="protein sequence ID" value="KAK9016388.1"/>
    <property type="molecule type" value="Genomic_DNA"/>
</dbReference>
<feature type="region of interest" description="Disordered" evidence="1">
    <location>
        <begin position="126"/>
        <end position="201"/>
    </location>
</feature>
<sequence length="364" mass="41530">MEARIPTRLSWKLTVDRWFEFYAKINGVADGLAAINRGALITVLEPSELTELVEQQAPAPSLLFPTNTCNMSNCDCFGIHWSPSNDTFIMSNGYCSWIEEDWIPYLEPDMLNLQGPENATIEAQPGAEGRALSPDDPHHSSSLTSSQNKKRDWESVSSDLPKAKGKGVKNARRRRSRVTISTGQPSTSQQQPEPKSQEGRLKELIMRKSVPAMAKVYMDRMNRRMKNDKMAGMEAIIWVVWYMMANNVSHLLPQVFGSLKLKLGMMQWPIRPDLQDIKQKIHGIESNYNVDGSEDEAKRRFVELGDEFERLNQQREKDMKMTGKLDAIFTSNMDFNMETRRKELSSACSWLISKKLLELISVFC</sequence>
<accession>A0ABR2RUB1</accession>
<name>A0ABR2RUB1_9ROSI</name>
<evidence type="ECO:0000313" key="3">
    <source>
        <dbReference type="Proteomes" id="UP001396334"/>
    </source>
</evidence>
<feature type="compositionally biased region" description="Basic residues" evidence="1">
    <location>
        <begin position="163"/>
        <end position="177"/>
    </location>
</feature>
<dbReference type="Proteomes" id="UP001396334">
    <property type="component" value="Unassembled WGS sequence"/>
</dbReference>